<feature type="transmembrane region" description="Helical" evidence="1">
    <location>
        <begin position="120"/>
        <end position="141"/>
    </location>
</feature>
<evidence type="ECO:0000313" key="2">
    <source>
        <dbReference type="EMBL" id="KIC65036.1"/>
    </source>
</evidence>
<dbReference type="AlphaFoldDB" id="A0A0B4DE90"/>
<feature type="transmembrane region" description="Helical" evidence="1">
    <location>
        <begin position="147"/>
        <end position="167"/>
    </location>
</feature>
<dbReference type="RefSeq" id="WP_039363999.1">
    <property type="nucleotide sequence ID" value="NZ_JWTA01000001.1"/>
</dbReference>
<gene>
    <name evidence="2" type="ORF">RM51_00885</name>
</gene>
<dbReference type="OrthoDB" id="1271572at2"/>
<reference evidence="2 3" key="1">
    <citation type="submission" date="2014-12" db="EMBL/GenBank/DDBJ databases">
        <title>Genome sequencing of Chryseobacterium taiwanense TPW19.</title>
        <authorList>
            <person name="Tan P.W."/>
            <person name="Chan K.-G."/>
        </authorList>
    </citation>
    <scope>NUCLEOTIDE SEQUENCE [LARGE SCALE GENOMIC DNA]</scope>
    <source>
        <strain evidence="2 3">TPW19</strain>
    </source>
</reference>
<protein>
    <submittedName>
        <fullName evidence="2">Uncharacterized protein</fullName>
    </submittedName>
</protein>
<keyword evidence="1" id="KW-0812">Transmembrane</keyword>
<dbReference type="STRING" id="363331.RM51_00885"/>
<keyword evidence="1" id="KW-0472">Membrane</keyword>
<dbReference type="EMBL" id="JWTA01000001">
    <property type="protein sequence ID" value="KIC65036.1"/>
    <property type="molecule type" value="Genomic_DNA"/>
</dbReference>
<feature type="transmembrane region" description="Helical" evidence="1">
    <location>
        <begin position="174"/>
        <end position="195"/>
    </location>
</feature>
<proteinExistence type="predicted"/>
<accession>A0A0B4DE90</accession>
<name>A0A0B4DE90_9FLAO</name>
<organism evidence="2 3">
    <name type="scientific">Chryseobacterium taiwanense</name>
    <dbReference type="NCBI Taxonomy" id="363331"/>
    <lineage>
        <taxon>Bacteria</taxon>
        <taxon>Pseudomonadati</taxon>
        <taxon>Bacteroidota</taxon>
        <taxon>Flavobacteriia</taxon>
        <taxon>Flavobacteriales</taxon>
        <taxon>Weeksellaceae</taxon>
        <taxon>Chryseobacterium group</taxon>
        <taxon>Chryseobacterium</taxon>
    </lineage>
</organism>
<comment type="caution">
    <text evidence="2">The sequence shown here is derived from an EMBL/GenBank/DDBJ whole genome shotgun (WGS) entry which is preliminary data.</text>
</comment>
<evidence type="ECO:0000313" key="3">
    <source>
        <dbReference type="Proteomes" id="UP000031167"/>
    </source>
</evidence>
<keyword evidence="1" id="KW-1133">Transmembrane helix</keyword>
<evidence type="ECO:0000256" key="1">
    <source>
        <dbReference type="SAM" id="Phobius"/>
    </source>
</evidence>
<dbReference type="Proteomes" id="UP000031167">
    <property type="component" value="Unassembled WGS sequence"/>
</dbReference>
<keyword evidence="3" id="KW-1185">Reference proteome</keyword>
<sequence length="196" mass="22828">MGFYSKFSDQDLIESYNNQIDYQGKATKELLEEITSRGSIKDFQTKIENQKTLLNERNRIIREIHQHYLNKSSKQECFSLISSELISKKEIQILVETKYTHIQQNIENLIVDSDTILKSFVGIIVSSIISSLVITLLIYFINALIVFHFFLLIPAYIINYFIIRLITKKTRDNLAVFIATFLATVLNFLFFIISIN</sequence>